<accession>A0A151NDQ1</accession>
<gene>
    <name evidence="2" type="ORF">Y1Q_0010511</name>
</gene>
<name>A0A151NDQ1_ALLMI</name>
<dbReference type="Proteomes" id="UP000050525">
    <property type="component" value="Unassembled WGS sequence"/>
</dbReference>
<evidence type="ECO:0000256" key="1">
    <source>
        <dbReference type="SAM" id="MobiDB-lite"/>
    </source>
</evidence>
<dbReference type="AlphaFoldDB" id="A0A151NDQ1"/>
<comment type="caution">
    <text evidence="2">The sequence shown here is derived from an EMBL/GenBank/DDBJ whole genome shotgun (WGS) entry which is preliminary data.</text>
</comment>
<feature type="compositionally biased region" description="Polar residues" evidence="1">
    <location>
        <begin position="168"/>
        <end position="180"/>
    </location>
</feature>
<dbReference type="EMBL" id="AKHW03003332">
    <property type="protein sequence ID" value="KYO34769.1"/>
    <property type="molecule type" value="Genomic_DNA"/>
</dbReference>
<sequence length="180" mass="20475">MSDLAPCPVKVLPKGLVTSLSCELRSREVVERRGILKDRQRPGEDDVDFYIADLEPRDLDRLWFYDGSCLFAEETSLDVDWGVFEVGVTVHRRVEEGELLWDMAELGSEEAESSEVCELFTDLDYLEDKSSKEQEGEEQALPSIRHQGLDEEDSLQRPATKLAWASEGKSTTWKGSFLQQ</sequence>
<evidence type="ECO:0000313" key="3">
    <source>
        <dbReference type="Proteomes" id="UP000050525"/>
    </source>
</evidence>
<protein>
    <submittedName>
        <fullName evidence="2">Uncharacterized protein</fullName>
    </submittedName>
</protein>
<organism evidence="2 3">
    <name type="scientific">Alligator mississippiensis</name>
    <name type="common">American alligator</name>
    <dbReference type="NCBI Taxonomy" id="8496"/>
    <lineage>
        <taxon>Eukaryota</taxon>
        <taxon>Metazoa</taxon>
        <taxon>Chordata</taxon>
        <taxon>Craniata</taxon>
        <taxon>Vertebrata</taxon>
        <taxon>Euteleostomi</taxon>
        <taxon>Archelosauria</taxon>
        <taxon>Archosauria</taxon>
        <taxon>Crocodylia</taxon>
        <taxon>Alligatoridae</taxon>
        <taxon>Alligatorinae</taxon>
        <taxon>Alligator</taxon>
    </lineage>
</organism>
<feature type="region of interest" description="Disordered" evidence="1">
    <location>
        <begin position="128"/>
        <end position="180"/>
    </location>
</feature>
<keyword evidence="3" id="KW-1185">Reference proteome</keyword>
<proteinExistence type="predicted"/>
<reference evidence="2 3" key="1">
    <citation type="journal article" date="2012" name="Genome Biol.">
        <title>Sequencing three crocodilian genomes to illuminate the evolution of archosaurs and amniotes.</title>
        <authorList>
            <person name="St John J.A."/>
            <person name="Braun E.L."/>
            <person name="Isberg S.R."/>
            <person name="Miles L.G."/>
            <person name="Chong A.Y."/>
            <person name="Gongora J."/>
            <person name="Dalzell P."/>
            <person name="Moran C."/>
            <person name="Bed'hom B."/>
            <person name="Abzhanov A."/>
            <person name="Burgess S.C."/>
            <person name="Cooksey A.M."/>
            <person name="Castoe T.A."/>
            <person name="Crawford N.G."/>
            <person name="Densmore L.D."/>
            <person name="Drew J.C."/>
            <person name="Edwards S.V."/>
            <person name="Faircloth B.C."/>
            <person name="Fujita M.K."/>
            <person name="Greenwold M.J."/>
            <person name="Hoffmann F.G."/>
            <person name="Howard J.M."/>
            <person name="Iguchi T."/>
            <person name="Janes D.E."/>
            <person name="Khan S.Y."/>
            <person name="Kohno S."/>
            <person name="de Koning A.J."/>
            <person name="Lance S.L."/>
            <person name="McCarthy F.M."/>
            <person name="McCormack J.E."/>
            <person name="Merchant M.E."/>
            <person name="Peterson D.G."/>
            <person name="Pollock D.D."/>
            <person name="Pourmand N."/>
            <person name="Raney B.J."/>
            <person name="Roessler K.A."/>
            <person name="Sanford J.R."/>
            <person name="Sawyer R.H."/>
            <person name="Schmidt C.J."/>
            <person name="Triplett E.W."/>
            <person name="Tuberville T.D."/>
            <person name="Venegas-Anaya M."/>
            <person name="Howard J.T."/>
            <person name="Jarvis E.D."/>
            <person name="Guillette L.J.Jr."/>
            <person name="Glenn T.C."/>
            <person name="Green R.E."/>
            <person name="Ray D.A."/>
        </authorList>
    </citation>
    <scope>NUCLEOTIDE SEQUENCE [LARGE SCALE GENOMIC DNA]</scope>
    <source>
        <strain evidence="2">KSC_2009_1</strain>
    </source>
</reference>
<evidence type="ECO:0000313" key="2">
    <source>
        <dbReference type="EMBL" id="KYO34769.1"/>
    </source>
</evidence>